<dbReference type="InterPro" id="IPR052939">
    <property type="entry name" value="23S_rRNA_MeTrnsfrase_RlmA"/>
</dbReference>
<feature type="domain" description="Methyltransferase type 11" evidence="1">
    <location>
        <begin position="55"/>
        <end position="140"/>
    </location>
</feature>
<sequence length="255" mass="28234">MNLSYDELVADALAAADAMRRWDFDYLEGRTSTDPLPWSYPNLARDAISRSRRLLDMDTGGGEVLASLAPLPPHTVATEGWEPNIRVARERLEPLGVEVRRAHGETLPVEDGEFDLVLNRHAAFDVAEVWRALAPGGHFLMQQVGSRNDLELNAALGAPPALEPDSDTCAGAVAGLERQGFQVLEAVEAFPAVRFHNIAEVVYQLTIVSWQAPGFDVTRYDAKLRELDRRIRAEGPLVVHNHRYIIRAVKPDDAP</sequence>
<dbReference type="GO" id="GO:0008757">
    <property type="term" value="F:S-adenosylmethionine-dependent methyltransferase activity"/>
    <property type="evidence" value="ECO:0007669"/>
    <property type="project" value="InterPro"/>
</dbReference>
<dbReference type="AlphaFoldDB" id="A0A3D9V3K1"/>
<evidence type="ECO:0000313" key="3">
    <source>
        <dbReference type="Proteomes" id="UP000256485"/>
    </source>
</evidence>
<accession>A0A3D9V3K1</accession>
<evidence type="ECO:0000259" key="1">
    <source>
        <dbReference type="Pfam" id="PF08241"/>
    </source>
</evidence>
<name>A0A3D9V3K1_THECX</name>
<comment type="caution">
    <text evidence="2">The sequence shown here is derived from an EMBL/GenBank/DDBJ whole genome shotgun (WGS) entry which is preliminary data.</text>
</comment>
<proteinExistence type="predicted"/>
<dbReference type="Pfam" id="PF08241">
    <property type="entry name" value="Methyltransf_11"/>
    <property type="match status" value="1"/>
</dbReference>
<dbReference type="Gene3D" id="3.40.50.150">
    <property type="entry name" value="Vaccinia Virus protein VP39"/>
    <property type="match status" value="1"/>
</dbReference>
<keyword evidence="2" id="KW-0808">Transferase</keyword>
<evidence type="ECO:0000313" key="2">
    <source>
        <dbReference type="EMBL" id="REF36382.1"/>
    </source>
</evidence>
<gene>
    <name evidence="2" type="ORF">DFJ64_1789</name>
</gene>
<protein>
    <submittedName>
        <fullName evidence="2">Methyltransferase family protein</fullName>
    </submittedName>
</protein>
<keyword evidence="3" id="KW-1185">Reference proteome</keyword>
<dbReference type="GO" id="GO:0032259">
    <property type="term" value="P:methylation"/>
    <property type="evidence" value="ECO:0007669"/>
    <property type="project" value="UniProtKB-KW"/>
</dbReference>
<organism evidence="2 3">
    <name type="scientific">Thermasporomyces composti</name>
    <dbReference type="NCBI Taxonomy" id="696763"/>
    <lineage>
        <taxon>Bacteria</taxon>
        <taxon>Bacillati</taxon>
        <taxon>Actinomycetota</taxon>
        <taxon>Actinomycetes</taxon>
        <taxon>Propionibacteriales</taxon>
        <taxon>Nocardioidaceae</taxon>
        <taxon>Thermasporomyces</taxon>
    </lineage>
</organism>
<dbReference type="Proteomes" id="UP000256485">
    <property type="component" value="Unassembled WGS sequence"/>
</dbReference>
<keyword evidence="2" id="KW-0489">Methyltransferase</keyword>
<dbReference type="PANTHER" id="PTHR43460:SF1">
    <property type="entry name" value="METHYLTRANSFERASE TYPE 11 DOMAIN-CONTAINING PROTEIN"/>
    <property type="match status" value="1"/>
</dbReference>
<dbReference type="EMBL" id="QTUC01000001">
    <property type="protein sequence ID" value="REF36382.1"/>
    <property type="molecule type" value="Genomic_DNA"/>
</dbReference>
<dbReference type="CDD" id="cd02440">
    <property type="entry name" value="AdoMet_MTases"/>
    <property type="match status" value="1"/>
</dbReference>
<dbReference type="InterPro" id="IPR013216">
    <property type="entry name" value="Methyltransf_11"/>
</dbReference>
<dbReference type="PANTHER" id="PTHR43460">
    <property type="entry name" value="METHYLTRANSFERASE"/>
    <property type="match status" value="1"/>
</dbReference>
<dbReference type="InterPro" id="IPR029063">
    <property type="entry name" value="SAM-dependent_MTases_sf"/>
</dbReference>
<reference evidence="2 3" key="1">
    <citation type="submission" date="2018-08" db="EMBL/GenBank/DDBJ databases">
        <title>Sequencing the genomes of 1000 actinobacteria strains.</title>
        <authorList>
            <person name="Klenk H.-P."/>
        </authorList>
    </citation>
    <scope>NUCLEOTIDE SEQUENCE [LARGE SCALE GENOMIC DNA]</scope>
    <source>
        <strain evidence="2 3">DSM 22891</strain>
    </source>
</reference>
<dbReference type="SUPFAM" id="SSF53335">
    <property type="entry name" value="S-adenosyl-L-methionine-dependent methyltransferases"/>
    <property type="match status" value="1"/>
</dbReference>